<dbReference type="PANTHER" id="PTHR12234:SF0">
    <property type="entry name" value="FORMIMIDOYLTRANSFERASE-CYCLODEAMINASE"/>
    <property type="match status" value="1"/>
</dbReference>
<comment type="subcellular location">
    <subcellularLocation>
        <location evidence="1">Cytoplasm</location>
    </subcellularLocation>
</comment>
<dbReference type="OrthoDB" id="48036at2759"/>
<dbReference type="InterPro" id="IPR004227">
    <property type="entry name" value="Formiminotransferase_cat"/>
</dbReference>
<sequence>MEDCVSCARKFGEKLSEELNVPVYLYGVAAHHDYRRIAPQIRSGEYEGLSEKILKPEWKPDYGPAEFVPRWGATMSGAHVYLIAYNINLLSTKEQAHRIALDIREKGRGKDKPGLLKKIQAKGWWLEESNIAQVSVNVVDNDITPIHVVFEEVLRIANSLKLPVTGSEIVGVVPLKAILEAAEFYIKRDNLFVLEEDQKVRLGAALGAMVSKMTHGQRQWERYDDKFRQLIPIMYHAMDELLSMVDADSGAFQEDMAAHTLPEKTPEEEEAREATVQASLKRAIAVHLGVARSVSKLWELATTTSIDARADLQVLKEIEQCCDDSRQ</sequence>
<dbReference type="EC" id="2.1.2.5" evidence="3"/>
<dbReference type="Pfam" id="PF02971">
    <property type="entry name" value="FTCD"/>
    <property type="match status" value="1"/>
</dbReference>
<dbReference type="NCBIfam" id="TIGR02024">
    <property type="entry name" value="FtcD"/>
    <property type="match status" value="1"/>
</dbReference>
<name>A0A9J6G513_HAELO</name>
<evidence type="ECO:0000256" key="1">
    <source>
        <dbReference type="ARBA" id="ARBA00004496"/>
    </source>
</evidence>
<evidence type="ECO:0000313" key="10">
    <source>
        <dbReference type="EMBL" id="KAH9370357.1"/>
    </source>
</evidence>
<evidence type="ECO:0000256" key="6">
    <source>
        <dbReference type="ARBA" id="ARBA00022808"/>
    </source>
</evidence>
<dbReference type="Gene3D" id="3.30.70.670">
    <property type="entry name" value="Formiminotransferase, C-terminal subdomain"/>
    <property type="match status" value="1"/>
</dbReference>
<feature type="domain" description="Formiminotransferase C-terminal subdomain" evidence="8">
    <location>
        <begin position="81"/>
        <end position="218"/>
    </location>
</feature>
<keyword evidence="6" id="KW-0369">Histidine metabolism</keyword>
<evidence type="ECO:0000259" key="8">
    <source>
        <dbReference type="SMART" id="SM01221"/>
    </source>
</evidence>
<dbReference type="GO" id="GO:0030409">
    <property type="term" value="F:glutamate formimidoyltransferase activity"/>
    <property type="evidence" value="ECO:0007669"/>
    <property type="project" value="UniProtKB-EC"/>
</dbReference>
<dbReference type="InterPro" id="IPR036178">
    <property type="entry name" value="Formintransfe-cycloase-like_sf"/>
</dbReference>
<dbReference type="PANTHER" id="PTHR12234">
    <property type="entry name" value="FORMIMINOTRANSFERASE-CYCLODEAMINASE"/>
    <property type="match status" value="1"/>
</dbReference>
<dbReference type="EMBL" id="JABSTR010000005">
    <property type="protein sequence ID" value="KAH9370357.1"/>
    <property type="molecule type" value="Genomic_DNA"/>
</dbReference>
<dbReference type="VEuPathDB" id="VectorBase:HLOH_053721"/>
<dbReference type="Pfam" id="PF07837">
    <property type="entry name" value="FTCD_N"/>
    <property type="match status" value="1"/>
</dbReference>
<dbReference type="SMART" id="SM01222">
    <property type="entry name" value="FTCD_N"/>
    <property type="match status" value="1"/>
</dbReference>
<proteinExistence type="predicted"/>
<protein>
    <recommendedName>
        <fullName evidence="3">glutamate formimidoyltransferase</fullName>
        <ecNumber evidence="3">2.1.2.5</ecNumber>
    </recommendedName>
</protein>
<dbReference type="InterPro" id="IPR022384">
    <property type="entry name" value="FormiminoTrfase_cat_dom_sf"/>
</dbReference>
<reference evidence="10 11" key="1">
    <citation type="journal article" date="2020" name="Cell">
        <title>Large-Scale Comparative Analyses of Tick Genomes Elucidate Their Genetic Diversity and Vector Capacities.</title>
        <authorList>
            <consortium name="Tick Genome and Microbiome Consortium (TIGMIC)"/>
            <person name="Jia N."/>
            <person name="Wang J."/>
            <person name="Shi W."/>
            <person name="Du L."/>
            <person name="Sun Y."/>
            <person name="Zhan W."/>
            <person name="Jiang J.F."/>
            <person name="Wang Q."/>
            <person name="Zhang B."/>
            <person name="Ji P."/>
            <person name="Bell-Sakyi L."/>
            <person name="Cui X.M."/>
            <person name="Yuan T.T."/>
            <person name="Jiang B.G."/>
            <person name="Yang W.F."/>
            <person name="Lam T.T."/>
            <person name="Chang Q.C."/>
            <person name="Ding S.J."/>
            <person name="Wang X.J."/>
            <person name="Zhu J.G."/>
            <person name="Ruan X.D."/>
            <person name="Zhao L."/>
            <person name="Wei J.T."/>
            <person name="Ye R.Z."/>
            <person name="Que T.C."/>
            <person name="Du C.H."/>
            <person name="Zhou Y.H."/>
            <person name="Cheng J.X."/>
            <person name="Dai P.F."/>
            <person name="Guo W.B."/>
            <person name="Han X.H."/>
            <person name="Huang E.J."/>
            <person name="Li L.F."/>
            <person name="Wei W."/>
            <person name="Gao Y.C."/>
            <person name="Liu J.Z."/>
            <person name="Shao H.Z."/>
            <person name="Wang X."/>
            <person name="Wang C.C."/>
            <person name="Yang T.C."/>
            <person name="Huo Q.B."/>
            <person name="Li W."/>
            <person name="Chen H.Y."/>
            <person name="Chen S.E."/>
            <person name="Zhou L.G."/>
            <person name="Ni X.B."/>
            <person name="Tian J.H."/>
            <person name="Sheng Y."/>
            <person name="Liu T."/>
            <person name="Pan Y.S."/>
            <person name="Xia L.Y."/>
            <person name="Li J."/>
            <person name="Zhao F."/>
            <person name="Cao W.C."/>
        </authorList>
    </citation>
    <scope>NUCLEOTIDE SEQUENCE [LARGE SCALE GENOMIC DNA]</scope>
    <source>
        <strain evidence="10">HaeL-2018</strain>
    </source>
</reference>
<keyword evidence="11" id="KW-1185">Reference proteome</keyword>
<keyword evidence="7" id="KW-0290">Folate-binding</keyword>
<keyword evidence="4" id="KW-0963">Cytoplasm</keyword>
<dbReference type="GO" id="GO:0005542">
    <property type="term" value="F:folic acid binding"/>
    <property type="evidence" value="ECO:0007669"/>
    <property type="project" value="UniProtKB-KW"/>
</dbReference>
<evidence type="ECO:0000313" key="11">
    <source>
        <dbReference type="Proteomes" id="UP000821853"/>
    </source>
</evidence>
<dbReference type="SUPFAM" id="SSF55116">
    <property type="entry name" value="Formiminotransferase domain of formiminotransferase-cyclodeaminase"/>
    <property type="match status" value="2"/>
</dbReference>
<dbReference type="InterPro" id="IPR051623">
    <property type="entry name" value="FTCD"/>
</dbReference>
<dbReference type="GO" id="GO:0030412">
    <property type="term" value="F:formimidoyltetrahydrofolate cyclodeaminase activity"/>
    <property type="evidence" value="ECO:0007669"/>
    <property type="project" value="UniProtKB-EC"/>
</dbReference>
<dbReference type="GO" id="GO:0005814">
    <property type="term" value="C:centriole"/>
    <property type="evidence" value="ECO:0007669"/>
    <property type="project" value="UniProtKB-SubCell"/>
</dbReference>
<dbReference type="GO" id="GO:0005794">
    <property type="term" value="C:Golgi apparatus"/>
    <property type="evidence" value="ECO:0007669"/>
    <property type="project" value="UniProtKB-SubCell"/>
</dbReference>
<evidence type="ECO:0000256" key="4">
    <source>
        <dbReference type="ARBA" id="ARBA00022490"/>
    </source>
</evidence>
<accession>A0A9J6G513</accession>
<evidence type="ECO:0000256" key="5">
    <source>
        <dbReference type="ARBA" id="ARBA00022679"/>
    </source>
</evidence>
<dbReference type="InterPro" id="IPR037070">
    <property type="entry name" value="Formiminotransferase_C_sf"/>
</dbReference>
<dbReference type="InterPro" id="IPR037064">
    <property type="entry name" value="Formiminotransferase_N_sf"/>
</dbReference>
<comment type="caution">
    <text evidence="10">The sequence shown here is derived from an EMBL/GenBank/DDBJ whole genome shotgun (WGS) entry which is preliminary data.</text>
</comment>
<dbReference type="InterPro" id="IPR013802">
    <property type="entry name" value="Formiminotransferase_C"/>
</dbReference>
<evidence type="ECO:0000256" key="3">
    <source>
        <dbReference type="ARBA" id="ARBA00012252"/>
    </source>
</evidence>
<comment type="pathway">
    <text evidence="2">Amino-acid degradation; L-histidine degradation into L-glutamate; L-glutamate from N-formimidoyl-L-glutamate (transferase route): step 1/1.</text>
</comment>
<evidence type="ECO:0000259" key="9">
    <source>
        <dbReference type="SMART" id="SM01222"/>
    </source>
</evidence>
<gene>
    <name evidence="10" type="ORF">HPB48_006725</name>
</gene>
<dbReference type="AlphaFoldDB" id="A0A9J6G513"/>
<keyword evidence="5" id="KW-0808">Transferase</keyword>
<dbReference type="GO" id="GO:0006547">
    <property type="term" value="P:L-histidine metabolic process"/>
    <property type="evidence" value="ECO:0007669"/>
    <property type="project" value="UniProtKB-KW"/>
</dbReference>
<dbReference type="Gene3D" id="3.30.990.10">
    <property type="entry name" value="Formiminotransferase, N-terminal subdomain"/>
    <property type="match status" value="1"/>
</dbReference>
<organism evidence="10 11">
    <name type="scientific">Haemaphysalis longicornis</name>
    <name type="common">Bush tick</name>
    <dbReference type="NCBI Taxonomy" id="44386"/>
    <lineage>
        <taxon>Eukaryota</taxon>
        <taxon>Metazoa</taxon>
        <taxon>Ecdysozoa</taxon>
        <taxon>Arthropoda</taxon>
        <taxon>Chelicerata</taxon>
        <taxon>Arachnida</taxon>
        <taxon>Acari</taxon>
        <taxon>Parasitiformes</taxon>
        <taxon>Ixodida</taxon>
        <taxon>Ixodoidea</taxon>
        <taxon>Ixodidae</taxon>
        <taxon>Haemaphysalinae</taxon>
        <taxon>Haemaphysalis</taxon>
    </lineage>
</organism>
<dbReference type="SMART" id="SM01221">
    <property type="entry name" value="FTCD"/>
    <property type="match status" value="1"/>
</dbReference>
<dbReference type="OMA" id="YHAMDEL"/>
<evidence type="ECO:0000256" key="2">
    <source>
        <dbReference type="ARBA" id="ARBA00005082"/>
    </source>
</evidence>
<evidence type="ECO:0000256" key="7">
    <source>
        <dbReference type="ARBA" id="ARBA00022954"/>
    </source>
</evidence>
<dbReference type="InterPro" id="IPR012886">
    <property type="entry name" value="Formiminotransferase_N"/>
</dbReference>
<dbReference type="Proteomes" id="UP000821853">
    <property type="component" value="Chromosome 3"/>
</dbReference>
<dbReference type="SUPFAM" id="SSF101262">
    <property type="entry name" value="Methenyltetrahydrofolate cyclohydrolase-like"/>
    <property type="match status" value="1"/>
</dbReference>
<feature type="domain" description="Formiminotransferase N-terminal subdomain" evidence="9">
    <location>
        <begin position="1"/>
        <end position="80"/>
    </location>
</feature>